<dbReference type="Proteomes" id="UP000018763">
    <property type="component" value="Chromosome"/>
</dbReference>
<dbReference type="AlphaFoldDB" id="V5XJB7"/>
<keyword evidence="2" id="KW-1185">Reference proteome</keyword>
<gene>
    <name evidence="1" type="ORF">D174_09925</name>
</gene>
<proteinExistence type="predicted"/>
<reference evidence="1 2" key="1">
    <citation type="journal article" date="2014" name="Genome Announc.">
        <title>Complete Genome Sequence of Sterol-Transforming Mycobacterium neoaurum Strain VKM Ac-1815D.</title>
        <authorList>
            <person name="Shtratnikova V.Y."/>
            <person name="Bragin E.Y."/>
            <person name="Dovbnya D.V."/>
            <person name="Pekov Y.A."/>
            <person name="Schelkunov M.I."/>
            <person name="Strizhov N."/>
            <person name="Ivashina T.V."/>
            <person name="Ashapkin V.V."/>
            <person name="Donova M.V."/>
        </authorList>
    </citation>
    <scope>NUCLEOTIDE SEQUENCE [LARGE SCALE GENOMIC DNA]</scope>
    <source>
        <strain evidence="1 2">VKM Ac-1815D</strain>
    </source>
</reference>
<evidence type="ECO:0000313" key="1">
    <source>
        <dbReference type="EMBL" id="AHC27906.1"/>
    </source>
</evidence>
<protein>
    <submittedName>
        <fullName evidence="1">Uncharacterized protein</fullName>
    </submittedName>
</protein>
<sequence>MFCDHVEELRRWEDSGAALLAYVGSRDSSA</sequence>
<evidence type="ECO:0000313" key="2">
    <source>
        <dbReference type="Proteomes" id="UP000018763"/>
    </source>
</evidence>
<name>V5XJB7_MYCNE</name>
<accession>V5XJB7</accession>
<dbReference type="EMBL" id="CP006936">
    <property type="protein sequence ID" value="AHC27906.1"/>
    <property type="molecule type" value="Genomic_DNA"/>
</dbReference>
<organism evidence="1 2">
    <name type="scientific">Mycolicibacterium neoaurum VKM Ac-1815D</name>
    <dbReference type="NCBI Taxonomy" id="700508"/>
    <lineage>
        <taxon>Bacteria</taxon>
        <taxon>Bacillati</taxon>
        <taxon>Actinomycetota</taxon>
        <taxon>Actinomycetes</taxon>
        <taxon>Mycobacteriales</taxon>
        <taxon>Mycobacteriaceae</taxon>
        <taxon>Mycolicibacterium</taxon>
    </lineage>
</organism>